<gene>
    <name evidence="1" type="ORF">C2846_09245</name>
</gene>
<sequence>MPIPPPPQTFICQACSWKKTTLPASDCLMQGVNWYFCCPKCGDAQLTRRPAGRVETMKARLDEFLQHSD</sequence>
<dbReference type="EMBL" id="QJSA01000007">
    <property type="protein sequence ID" value="RHW21294.1"/>
    <property type="molecule type" value="Genomic_DNA"/>
</dbReference>
<keyword evidence="2" id="KW-1185">Reference proteome</keyword>
<reference evidence="1 2" key="1">
    <citation type="submission" date="2018-06" db="EMBL/GenBank/DDBJ databases">
        <title>Pseudomonas jilinensis sp. nov., isolated from the production water of Jilin Oilfield in China.</title>
        <authorList>
            <person name="Wang J."/>
        </authorList>
    </citation>
    <scope>NUCLEOTIDE SEQUENCE [LARGE SCALE GENOMIC DNA]</scope>
    <source>
        <strain evidence="1 2">JS15-10A1</strain>
    </source>
</reference>
<evidence type="ECO:0000313" key="1">
    <source>
        <dbReference type="EMBL" id="RHW21294.1"/>
    </source>
</evidence>
<accession>A0A396RXF6</accession>
<protein>
    <submittedName>
        <fullName evidence="1">Uncharacterized protein</fullName>
    </submittedName>
</protein>
<comment type="caution">
    <text evidence="1">The sequence shown here is derived from an EMBL/GenBank/DDBJ whole genome shotgun (WGS) entry which is preliminary data.</text>
</comment>
<organism evidence="1 2">
    <name type="scientific">Pseudomonas jilinensis</name>
    <dbReference type="NCBI Taxonomy" id="2078689"/>
    <lineage>
        <taxon>Bacteria</taxon>
        <taxon>Pseudomonadati</taxon>
        <taxon>Pseudomonadota</taxon>
        <taxon>Gammaproteobacteria</taxon>
        <taxon>Pseudomonadales</taxon>
        <taxon>Pseudomonadaceae</taxon>
        <taxon>Pseudomonas</taxon>
    </lineage>
</organism>
<dbReference type="OrthoDB" id="9135395at2"/>
<dbReference type="AlphaFoldDB" id="A0A396RXF6"/>
<evidence type="ECO:0000313" key="2">
    <source>
        <dbReference type="Proteomes" id="UP000265745"/>
    </source>
</evidence>
<name>A0A396RXF6_9PSED</name>
<proteinExistence type="predicted"/>
<dbReference type="Proteomes" id="UP000265745">
    <property type="component" value="Unassembled WGS sequence"/>
</dbReference>